<evidence type="ECO:0000256" key="4">
    <source>
        <dbReference type="ARBA" id="ARBA00022676"/>
    </source>
</evidence>
<evidence type="ECO:0000313" key="14">
    <source>
        <dbReference type="EMBL" id="CAF3923887.1"/>
    </source>
</evidence>
<keyword evidence="9" id="KW-0520">NAD</keyword>
<dbReference type="SUPFAM" id="SSF52047">
    <property type="entry name" value="RNI-like"/>
    <property type="match status" value="1"/>
</dbReference>
<dbReference type="EC" id="2.4.2.31" evidence="9"/>
<evidence type="ECO:0000313" key="15">
    <source>
        <dbReference type="Proteomes" id="UP000663834"/>
    </source>
</evidence>
<dbReference type="GO" id="GO:0006913">
    <property type="term" value="P:nucleocytoplasmic transport"/>
    <property type="evidence" value="ECO:0007669"/>
    <property type="project" value="TreeGrafter"/>
</dbReference>
<dbReference type="PROSITE" id="PS51996">
    <property type="entry name" value="TR_MART"/>
    <property type="match status" value="1"/>
</dbReference>
<sequence>MNPLHNKSGIFLEAVTSHDASTVPASQHNSETTEVMQKYQRIARFSDISEERQQSIKPSTVMMSMDDNINVPLVSLDKAVEPLRSFLHNIGDYVELAKRKCDGLNVLGLSQDQLASITLYTMDWKPHDKCLYFALNSTLRMANKDALKPWLLYIKLIFTALSVLPAVRKTVFRGIKKDMSKEYPIGSTFVWWGFSSCTTTITTLEADSFFGKTETRTLFSIECETGRSIQSYSAYKNENEILIPAGTQFTVVAVLPVPPNVHIIQIKEVRSSLFSQLGNSPAYQNLKLEKLIDQCETIGSELNLSYFGEINDADMLIVVDRALRRKQCSMIYLGNNNIKSEGARILANELSENASLSGIYLGNNPIGDEGVKHLAQALASQKRISVLTILNIGNTYIGDDGARYLAQMLRVNASLTDINLWKNNLSDHGVILLAQALIQNFQSKLTNLNLSYNKQIGNGCINVLIELIQQTQTLKHLNLDGTSISSSGKQRLQKVARKRQNFICYTQSNPSANPFCIVM</sequence>
<dbReference type="OrthoDB" id="120976at2759"/>
<evidence type="ECO:0000313" key="12">
    <source>
        <dbReference type="EMBL" id="CAF2084775.1"/>
    </source>
</evidence>
<dbReference type="SUPFAM" id="SSF56399">
    <property type="entry name" value="ADP-ribosylation"/>
    <property type="match status" value="1"/>
</dbReference>
<dbReference type="EMBL" id="CAJNOV010001551">
    <property type="protein sequence ID" value="CAF1065692.1"/>
    <property type="molecule type" value="Genomic_DNA"/>
</dbReference>
<keyword evidence="4 9" id="KW-0328">Glycosyltransferase</keyword>
<keyword evidence="5 9" id="KW-0808">Transferase</keyword>
<dbReference type="GO" id="GO:0031267">
    <property type="term" value="F:small GTPase binding"/>
    <property type="evidence" value="ECO:0007669"/>
    <property type="project" value="TreeGrafter"/>
</dbReference>
<evidence type="ECO:0000313" key="13">
    <source>
        <dbReference type="EMBL" id="CAF3796633.1"/>
    </source>
</evidence>
<protein>
    <recommendedName>
        <fullName evidence="9">NAD(P)(+)--arginine ADP-ribosyltransferase</fullName>
        <ecNumber evidence="9">2.4.2.31</ecNumber>
    </recommendedName>
    <alternativeName>
        <fullName evidence="9">Mono(ADP-ribosyl)transferase</fullName>
    </alternativeName>
</protein>
<comment type="catalytic activity">
    <reaction evidence="8 9">
        <text>L-arginyl-[protein] + NAD(+) = N(omega)-(ADP-D-ribosyl)-L-arginyl-[protein] + nicotinamide + H(+)</text>
        <dbReference type="Rhea" id="RHEA:19149"/>
        <dbReference type="Rhea" id="RHEA-COMP:10532"/>
        <dbReference type="Rhea" id="RHEA-COMP:15087"/>
        <dbReference type="ChEBI" id="CHEBI:15378"/>
        <dbReference type="ChEBI" id="CHEBI:17154"/>
        <dbReference type="ChEBI" id="CHEBI:29965"/>
        <dbReference type="ChEBI" id="CHEBI:57540"/>
        <dbReference type="ChEBI" id="CHEBI:142554"/>
        <dbReference type="EC" id="2.4.2.31"/>
    </reaction>
</comment>
<dbReference type="InterPro" id="IPR001611">
    <property type="entry name" value="Leu-rich_rpt"/>
</dbReference>
<organism evidence="11 15">
    <name type="scientific">Rotaria magnacalcarata</name>
    <dbReference type="NCBI Taxonomy" id="392030"/>
    <lineage>
        <taxon>Eukaryota</taxon>
        <taxon>Metazoa</taxon>
        <taxon>Spiralia</taxon>
        <taxon>Gnathifera</taxon>
        <taxon>Rotifera</taxon>
        <taxon>Eurotatoria</taxon>
        <taxon>Bdelloidea</taxon>
        <taxon>Philodinida</taxon>
        <taxon>Philodinidae</taxon>
        <taxon>Rotaria</taxon>
    </lineage>
</organism>
<dbReference type="Proteomes" id="UP000676336">
    <property type="component" value="Unassembled WGS sequence"/>
</dbReference>
<evidence type="ECO:0000256" key="9">
    <source>
        <dbReference type="RuleBase" id="RU361228"/>
    </source>
</evidence>
<keyword evidence="2" id="KW-0343">GTPase activation</keyword>
<dbReference type="Proteomes" id="UP000663834">
    <property type="component" value="Unassembled WGS sequence"/>
</dbReference>
<dbReference type="GO" id="GO:0106274">
    <property type="term" value="F:NAD+-protein-arginine ADP-ribosyltransferase activity"/>
    <property type="evidence" value="ECO:0007669"/>
    <property type="project" value="UniProtKB-EC"/>
</dbReference>
<dbReference type="EMBL" id="CAJNOW010012715">
    <property type="protein sequence ID" value="CAF1612957.1"/>
    <property type="molecule type" value="Genomic_DNA"/>
</dbReference>
<gene>
    <name evidence="13" type="ORF">BYL167_LOCUS2758</name>
    <name evidence="10" type="ORF">CJN711_LOCUS5447</name>
    <name evidence="11" type="ORF">KQP761_LOCUS23582</name>
    <name evidence="12" type="ORF">MBJ925_LOCUS19302</name>
    <name evidence="14" type="ORF">SMN809_LOCUS7818</name>
</gene>
<proteinExistence type="inferred from homology"/>
<dbReference type="EMBL" id="CAJOBI010002326">
    <property type="protein sequence ID" value="CAF3923887.1"/>
    <property type="molecule type" value="Genomic_DNA"/>
</dbReference>
<keyword evidence="9" id="KW-0521">NADP</keyword>
<evidence type="ECO:0000256" key="8">
    <source>
        <dbReference type="ARBA" id="ARBA00047597"/>
    </source>
</evidence>
<dbReference type="InterPro" id="IPR032675">
    <property type="entry name" value="LRR_dom_sf"/>
</dbReference>
<dbReference type="EMBL" id="CAJOBH010000495">
    <property type="protein sequence ID" value="CAF3796633.1"/>
    <property type="molecule type" value="Genomic_DNA"/>
</dbReference>
<dbReference type="Proteomes" id="UP000663855">
    <property type="component" value="Unassembled WGS sequence"/>
</dbReference>
<accession>A0A816BWS1</accession>
<evidence type="ECO:0000256" key="7">
    <source>
        <dbReference type="ARBA" id="ARBA00022737"/>
    </source>
</evidence>
<evidence type="ECO:0000256" key="6">
    <source>
        <dbReference type="ARBA" id="ARBA00022695"/>
    </source>
</evidence>
<evidence type="ECO:0000256" key="5">
    <source>
        <dbReference type="ARBA" id="ARBA00022679"/>
    </source>
</evidence>
<evidence type="ECO:0000256" key="3">
    <source>
        <dbReference type="ARBA" id="ARBA00022614"/>
    </source>
</evidence>
<dbReference type="InterPro" id="IPR000768">
    <property type="entry name" value="ART"/>
</dbReference>
<comment type="caution">
    <text evidence="11">The sequence shown here is derived from an EMBL/GenBank/DDBJ whole genome shotgun (WGS) entry which is preliminary data.</text>
</comment>
<dbReference type="Proteomes" id="UP000681967">
    <property type="component" value="Unassembled WGS sequence"/>
</dbReference>
<dbReference type="EMBL" id="CAJNRE010009756">
    <property type="protein sequence ID" value="CAF2084775.1"/>
    <property type="molecule type" value="Genomic_DNA"/>
</dbReference>
<dbReference type="Proteomes" id="UP000663824">
    <property type="component" value="Unassembled WGS sequence"/>
</dbReference>
<keyword evidence="6" id="KW-0548">Nucleotidyltransferase</keyword>
<dbReference type="Gene3D" id="3.80.10.10">
    <property type="entry name" value="Ribonuclease Inhibitor"/>
    <property type="match status" value="2"/>
</dbReference>
<keyword evidence="7" id="KW-0677">Repeat</keyword>
<dbReference type="PANTHER" id="PTHR24113:SF12">
    <property type="entry name" value="RAN GTPASE-ACTIVATING PROTEIN 1"/>
    <property type="match status" value="1"/>
</dbReference>
<dbReference type="GO" id="GO:0005096">
    <property type="term" value="F:GTPase activator activity"/>
    <property type="evidence" value="ECO:0007669"/>
    <property type="project" value="UniProtKB-KW"/>
</dbReference>
<dbReference type="PANTHER" id="PTHR24113">
    <property type="entry name" value="RAN GTPASE-ACTIVATING PROTEIN 1"/>
    <property type="match status" value="1"/>
</dbReference>
<dbReference type="AlphaFoldDB" id="A0A816BWS1"/>
<dbReference type="Gene3D" id="3.90.176.10">
    <property type="entry name" value="Toxin ADP-ribosyltransferase, Chain A, domain 1"/>
    <property type="match status" value="1"/>
</dbReference>
<dbReference type="GO" id="GO:0005634">
    <property type="term" value="C:nucleus"/>
    <property type="evidence" value="ECO:0007669"/>
    <property type="project" value="TreeGrafter"/>
</dbReference>
<evidence type="ECO:0000313" key="10">
    <source>
        <dbReference type="EMBL" id="CAF1065692.1"/>
    </source>
</evidence>
<dbReference type="GO" id="GO:0048471">
    <property type="term" value="C:perinuclear region of cytoplasm"/>
    <property type="evidence" value="ECO:0007669"/>
    <property type="project" value="TreeGrafter"/>
</dbReference>
<keyword evidence="3" id="KW-0433">Leucine-rich repeat</keyword>
<dbReference type="Pfam" id="PF13516">
    <property type="entry name" value="LRR_6"/>
    <property type="match status" value="2"/>
</dbReference>
<evidence type="ECO:0000256" key="2">
    <source>
        <dbReference type="ARBA" id="ARBA00022468"/>
    </source>
</evidence>
<comment type="similarity">
    <text evidence="1 9">Belongs to the Arg-specific ADP-ribosyltransferase family.</text>
</comment>
<dbReference type="GO" id="GO:0016779">
    <property type="term" value="F:nucleotidyltransferase activity"/>
    <property type="evidence" value="ECO:0007669"/>
    <property type="project" value="UniProtKB-KW"/>
</dbReference>
<dbReference type="InterPro" id="IPR027038">
    <property type="entry name" value="RanGap"/>
</dbReference>
<dbReference type="SMART" id="SM00368">
    <property type="entry name" value="LRR_RI"/>
    <property type="match status" value="5"/>
</dbReference>
<name>A0A816BWS1_9BILA</name>
<dbReference type="GO" id="GO:0005829">
    <property type="term" value="C:cytosol"/>
    <property type="evidence" value="ECO:0007669"/>
    <property type="project" value="TreeGrafter"/>
</dbReference>
<evidence type="ECO:0000256" key="1">
    <source>
        <dbReference type="ARBA" id="ARBA00009558"/>
    </source>
</evidence>
<dbReference type="Pfam" id="PF01129">
    <property type="entry name" value="ART"/>
    <property type="match status" value="1"/>
</dbReference>
<evidence type="ECO:0000313" key="11">
    <source>
        <dbReference type="EMBL" id="CAF1612957.1"/>
    </source>
</evidence>
<reference evidence="11" key="1">
    <citation type="submission" date="2021-02" db="EMBL/GenBank/DDBJ databases">
        <authorList>
            <person name="Nowell W R."/>
        </authorList>
    </citation>
    <scope>NUCLEOTIDE SEQUENCE</scope>
</reference>